<name>A0A316UJF0_9BASI</name>
<feature type="region of interest" description="Disordered" evidence="1">
    <location>
        <begin position="304"/>
        <end position="337"/>
    </location>
</feature>
<evidence type="ECO:0000256" key="1">
    <source>
        <dbReference type="SAM" id="MobiDB-lite"/>
    </source>
</evidence>
<keyword evidence="3" id="KW-1185">Reference proteome</keyword>
<dbReference type="AlphaFoldDB" id="A0A316UJF0"/>
<gene>
    <name evidence="2" type="ORF">BDZ90DRAFT_234229</name>
</gene>
<dbReference type="RefSeq" id="XP_025360008.1">
    <property type="nucleotide sequence ID" value="XM_025506932.1"/>
</dbReference>
<dbReference type="OrthoDB" id="3145912at2759"/>
<proteinExistence type="predicted"/>
<feature type="region of interest" description="Disordered" evidence="1">
    <location>
        <begin position="437"/>
        <end position="465"/>
    </location>
</feature>
<sequence length="703" mass="79361">MARAAPTSAMKAKHRLSSDAIWADERTKLVKNDDSEDSDLNEATLTDFWRLPEELRKVIFDLAIGAGSERSTQLVANLAKVSHYFHALFNPVLYERVCIIRPSTLLAFRRALALCPANAQLVRSLWLGPQAELAPDWYPVRIEDEDEDEEGNWEAEAEELIFFKTSLGTRDEELILPRWCKPEREWLLNFPVRTCQEQAAIAAIQTAASSIEVYLAERLRDQHFQGIGINAFTARILQTQSALDLYLMEMRRIDDRNDMVHSWRSDSPLPKAPTKCRAGKCRHYPTLRIEMRLQHVEIDEGAKQAAKAKAAKRKKSKRQSKIKKKANRGSGMTRSKNNAELVLTLDQLKAHLDRPGAQTDHFDHPYIYARSGLKMLCLDYENRITVDYDQEMKEDFYSDDYDFSDPWGLGGGSHNSDLDSYDSDESVLISDSVMSLSSSEGSSECSSFTKKSELPTSPESDSSFSSCDFLTPRVGGQSMLKLSHLILKATTKLVNLGITGSFEKLFRKPSPLSGLRYLSVGPLSRHEAAGICFQDVQLPSLERLRVCGDCIGRGTACNVAGVHSRSHESDIWTRLKDFQWDFGRAECFDGDPGHDFLLSLIEALQGAWLPEDRARAISGPRYTEARLHPQLVATVLENAPSPTVRAAWIDGGIINDAPHRVRIVESHATRTVDPWRPEQDLERLYTDSIQWWEERALEVSSQM</sequence>
<organism evidence="2 3">
    <name type="scientific">Jaminaea rosea</name>
    <dbReference type="NCBI Taxonomy" id="1569628"/>
    <lineage>
        <taxon>Eukaryota</taxon>
        <taxon>Fungi</taxon>
        <taxon>Dikarya</taxon>
        <taxon>Basidiomycota</taxon>
        <taxon>Ustilaginomycotina</taxon>
        <taxon>Exobasidiomycetes</taxon>
        <taxon>Microstromatales</taxon>
        <taxon>Microstromatales incertae sedis</taxon>
        <taxon>Jaminaea</taxon>
    </lineage>
</organism>
<evidence type="ECO:0000313" key="2">
    <source>
        <dbReference type="EMBL" id="PWN25396.1"/>
    </source>
</evidence>
<reference evidence="2 3" key="1">
    <citation type="journal article" date="2018" name="Mol. Biol. Evol.">
        <title>Broad Genomic Sampling Reveals a Smut Pathogenic Ancestry of the Fungal Clade Ustilaginomycotina.</title>
        <authorList>
            <person name="Kijpornyongpan T."/>
            <person name="Mondo S.J."/>
            <person name="Barry K."/>
            <person name="Sandor L."/>
            <person name="Lee J."/>
            <person name="Lipzen A."/>
            <person name="Pangilinan J."/>
            <person name="LaButti K."/>
            <person name="Hainaut M."/>
            <person name="Henrissat B."/>
            <person name="Grigoriev I.V."/>
            <person name="Spatafora J.W."/>
            <person name="Aime M.C."/>
        </authorList>
    </citation>
    <scope>NUCLEOTIDE SEQUENCE [LARGE SCALE GENOMIC DNA]</scope>
    <source>
        <strain evidence="2 3">MCA 5214</strain>
    </source>
</reference>
<dbReference type="Proteomes" id="UP000245884">
    <property type="component" value="Unassembled WGS sequence"/>
</dbReference>
<dbReference type="GeneID" id="37028755"/>
<dbReference type="EMBL" id="KZ819676">
    <property type="protein sequence ID" value="PWN25396.1"/>
    <property type="molecule type" value="Genomic_DNA"/>
</dbReference>
<protein>
    <submittedName>
        <fullName evidence="2">Uncharacterized protein</fullName>
    </submittedName>
</protein>
<feature type="compositionally biased region" description="Basic residues" evidence="1">
    <location>
        <begin position="309"/>
        <end position="327"/>
    </location>
</feature>
<feature type="compositionally biased region" description="Low complexity" evidence="1">
    <location>
        <begin position="437"/>
        <end position="447"/>
    </location>
</feature>
<accession>A0A316UJF0</accession>
<evidence type="ECO:0000313" key="3">
    <source>
        <dbReference type="Proteomes" id="UP000245884"/>
    </source>
</evidence>
<feature type="compositionally biased region" description="Low complexity" evidence="1">
    <location>
        <begin position="454"/>
        <end position="465"/>
    </location>
</feature>